<dbReference type="AlphaFoldDB" id="A0A5N6SKI0"/>
<dbReference type="Gene3D" id="3.40.50.200">
    <property type="entry name" value="Peptidase S8/S53 domain"/>
    <property type="match status" value="1"/>
</dbReference>
<evidence type="ECO:0000256" key="2">
    <source>
        <dbReference type="ARBA" id="ARBA00022670"/>
    </source>
</evidence>
<evidence type="ECO:0000313" key="11">
    <source>
        <dbReference type="EMBL" id="KAE8133634.1"/>
    </source>
</evidence>
<keyword evidence="5 7" id="KW-0720">Serine protease</keyword>
<keyword evidence="4 7" id="KW-0378">Hydrolase</keyword>
<feature type="active site" description="Charge relay system" evidence="7">
    <location>
        <position position="637"/>
    </location>
</feature>
<feature type="active site" description="Charge relay system" evidence="7">
    <location>
        <position position="679"/>
    </location>
</feature>
<sequence>MDDDTDSRSLLQSVLGLFARKRPQRSTKPASLRSRKREAWLRTDAFLQRDDIGEADPESVARTLRAFEHLVQDDSDRETDFSFQQPGDERYPKLRRMTENPNRHLHADQDTVIRVSKRRRECDDAIQELFHLDEERKKRRVLPREEPTHESDLLDPDADFAVLMRRHLVSLDNALRRHWVCVCQKCSGLSVRLSLPRHKQGLEAEASFEVFFGVRSVPATALQEAKITVKDLHSGTLRRSSEPIISSPPGFAHICQSVTESLDQRNCLHFALQDGIFQRLRPQPKTFGSDRMSQTVSLSAFFHRQQELLRGESVLPLKGKRVLAVTLASALLPFLETPWLQFSFNHSKIQFFEPRQDGELPNITKPFLTLEHVPIISARHSDNGDSSGASKHMVHPNASVLALGILLCELHYCTPVELMAKDPQIIRNVNDDFYTCLDKLQNLEDDAGVDYYLATKACLTGEYYPLGQHADFEDVNVQRLFYQNVIKRLEAVIFKAWGIRLENLGSFDSRQNESCWGSIGREVLRHHTGKVDSCHASNTQRVSPHRSMSDTPPMGHASLHSDITLRISAEPSLGSQAHGHLAESSKSLYFFDASHQTGPEQENPLSERWMENLLSSIYPYVDLDFNLAEPVRIAILDSGLDPENPFLVEDQQRANPRIKDARSFVHGTEWHEIRDEIGHGTHALGLLLKVAPGAEIYVARIARRETLDPNTYNDIAKAIDHAVTQWKVDIISMSFGIREYHELMSTAISNALNKRTLLFAAASNDGANLGRAFPAQYPSVFCIHSTDGNGNPSSFNPTASETDINFSLLGEQVSSHWPAGMNGHDQTVNVMSGTSVATPIAASLAASVLSFVRQQDQHIAVESERLGPWLKRDNSMDAVFKSMVRQKRGGGYDYITPHVLFDSGSTREDVYKRIKDIKRNMYKY</sequence>
<evidence type="ECO:0000259" key="10">
    <source>
        <dbReference type="Pfam" id="PF24476"/>
    </source>
</evidence>
<keyword evidence="12" id="KW-1185">Reference proteome</keyword>
<dbReference type="EMBL" id="ML743614">
    <property type="protein sequence ID" value="KAE8133634.1"/>
    <property type="molecule type" value="Genomic_DNA"/>
</dbReference>
<dbReference type="PANTHER" id="PTHR43806:SF11">
    <property type="entry name" value="CEREVISIN-RELATED"/>
    <property type="match status" value="1"/>
</dbReference>
<dbReference type="OrthoDB" id="206201at2759"/>
<feature type="domain" description="Peptidase S8/S53" evidence="9">
    <location>
        <begin position="631"/>
        <end position="851"/>
    </location>
</feature>
<gene>
    <name evidence="11" type="ORF">BDV38DRAFT_257802</name>
</gene>
<evidence type="ECO:0000313" key="12">
    <source>
        <dbReference type="Proteomes" id="UP000325672"/>
    </source>
</evidence>
<dbReference type="Pfam" id="PF00082">
    <property type="entry name" value="Peptidase_S8"/>
    <property type="match status" value="1"/>
</dbReference>
<dbReference type="InterPro" id="IPR036852">
    <property type="entry name" value="Peptidase_S8/S53_dom_sf"/>
</dbReference>
<evidence type="ECO:0000256" key="3">
    <source>
        <dbReference type="ARBA" id="ARBA00022729"/>
    </source>
</evidence>
<organism evidence="11 12">
    <name type="scientific">Aspergillus pseudotamarii</name>
    <dbReference type="NCBI Taxonomy" id="132259"/>
    <lineage>
        <taxon>Eukaryota</taxon>
        <taxon>Fungi</taxon>
        <taxon>Dikarya</taxon>
        <taxon>Ascomycota</taxon>
        <taxon>Pezizomycotina</taxon>
        <taxon>Eurotiomycetes</taxon>
        <taxon>Eurotiomycetidae</taxon>
        <taxon>Eurotiales</taxon>
        <taxon>Aspergillaceae</taxon>
        <taxon>Aspergillus</taxon>
        <taxon>Aspergillus subgen. Circumdati</taxon>
    </lineage>
</organism>
<dbReference type="InterPro" id="IPR015500">
    <property type="entry name" value="Peptidase_S8_subtilisin-rel"/>
</dbReference>
<dbReference type="PROSITE" id="PS51892">
    <property type="entry name" value="SUBTILASE"/>
    <property type="match status" value="1"/>
</dbReference>
<dbReference type="Proteomes" id="UP000325672">
    <property type="component" value="Unassembled WGS sequence"/>
</dbReference>
<evidence type="ECO:0000256" key="7">
    <source>
        <dbReference type="PROSITE-ProRule" id="PRU01240"/>
    </source>
</evidence>
<evidence type="ECO:0000256" key="6">
    <source>
        <dbReference type="ARBA" id="ARBA00023145"/>
    </source>
</evidence>
<reference evidence="11 12" key="1">
    <citation type="submission" date="2019-04" db="EMBL/GenBank/DDBJ databases">
        <title>Friends and foes A comparative genomics study of 23 Aspergillus species from section Flavi.</title>
        <authorList>
            <consortium name="DOE Joint Genome Institute"/>
            <person name="Kjaerbolling I."/>
            <person name="Vesth T."/>
            <person name="Frisvad J.C."/>
            <person name="Nybo J.L."/>
            <person name="Theobald S."/>
            <person name="Kildgaard S."/>
            <person name="Isbrandt T."/>
            <person name="Kuo A."/>
            <person name="Sato A."/>
            <person name="Lyhne E.K."/>
            <person name="Kogle M.E."/>
            <person name="Wiebenga A."/>
            <person name="Kun R.S."/>
            <person name="Lubbers R.J."/>
            <person name="Makela M.R."/>
            <person name="Barry K."/>
            <person name="Chovatia M."/>
            <person name="Clum A."/>
            <person name="Daum C."/>
            <person name="Haridas S."/>
            <person name="He G."/>
            <person name="LaButti K."/>
            <person name="Lipzen A."/>
            <person name="Mondo S."/>
            <person name="Riley R."/>
            <person name="Salamov A."/>
            <person name="Simmons B.A."/>
            <person name="Magnuson J.K."/>
            <person name="Henrissat B."/>
            <person name="Mortensen U.H."/>
            <person name="Larsen T.O."/>
            <person name="Devries R.P."/>
            <person name="Grigoriev I.V."/>
            <person name="Machida M."/>
            <person name="Baker S.E."/>
            <person name="Andersen M.R."/>
        </authorList>
    </citation>
    <scope>NUCLEOTIDE SEQUENCE [LARGE SCALE GENOMIC DNA]</scope>
    <source>
        <strain evidence="11 12">CBS 117625</strain>
    </source>
</reference>
<keyword evidence="2 7" id="KW-0645">Protease</keyword>
<accession>A0A5N6SKI0</accession>
<dbReference type="PANTHER" id="PTHR43806">
    <property type="entry name" value="PEPTIDASE S8"/>
    <property type="match status" value="1"/>
</dbReference>
<evidence type="ECO:0000256" key="8">
    <source>
        <dbReference type="SAM" id="MobiDB-lite"/>
    </source>
</evidence>
<feature type="active site" description="Charge relay system" evidence="7">
    <location>
        <position position="835"/>
    </location>
</feature>
<keyword evidence="3" id="KW-0732">Signal</keyword>
<keyword evidence="6" id="KW-0865">Zymogen</keyword>
<feature type="domain" description="DUF7580" evidence="10">
    <location>
        <begin position="164"/>
        <end position="491"/>
    </location>
</feature>
<dbReference type="GO" id="GO:0006508">
    <property type="term" value="P:proteolysis"/>
    <property type="evidence" value="ECO:0007669"/>
    <property type="project" value="UniProtKB-KW"/>
</dbReference>
<comment type="similarity">
    <text evidence="1 7">Belongs to the peptidase S8 family.</text>
</comment>
<dbReference type="InterPro" id="IPR050131">
    <property type="entry name" value="Peptidase_S8_subtilisin-like"/>
</dbReference>
<dbReference type="PRINTS" id="PR00723">
    <property type="entry name" value="SUBTILISIN"/>
</dbReference>
<evidence type="ECO:0000256" key="4">
    <source>
        <dbReference type="ARBA" id="ARBA00022801"/>
    </source>
</evidence>
<dbReference type="InterPro" id="IPR056002">
    <property type="entry name" value="DUF7580"/>
</dbReference>
<evidence type="ECO:0000256" key="5">
    <source>
        <dbReference type="ARBA" id="ARBA00022825"/>
    </source>
</evidence>
<dbReference type="RefSeq" id="XP_031909697.1">
    <property type="nucleotide sequence ID" value="XM_032055652.1"/>
</dbReference>
<dbReference type="InterPro" id="IPR000209">
    <property type="entry name" value="Peptidase_S8/S53_dom"/>
</dbReference>
<evidence type="ECO:0000259" key="9">
    <source>
        <dbReference type="Pfam" id="PF00082"/>
    </source>
</evidence>
<proteinExistence type="inferred from homology"/>
<dbReference type="Pfam" id="PF24476">
    <property type="entry name" value="DUF7580"/>
    <property type="match status" value="1"/>
</dbReference>
<dbReference type="SUPFAM" id="SSF52743">
    <property type="entry name" value="Subtilisin-like"/>
    <property type="match status" value="1"/>
</dbReference>
<feature type="region of interest" description="Disordered" evidence="8">
    <location>
        <begin position="534"/>
        <end position="553"/>
    </location>
</feature>
<protein>
    <submittedName>
        <fullName evidence="11">Uncharacterized protein</fullName>
    </submittedName>
</protein>
<dbReference type="GO" id="GO:0004252">
    <property type="term" value="F:serine-type endopeptidase activity"/>
    <property type="evidence" value="ECO:0007669"/>
    <property type="project" value="UniProtKB-UniRule"/>
</dbReference>
<evidence type="ECO:0000256" key="1">
    <source>
        <dbReference type="ARBA" id="ARBA00011073"/>
    </source>
</evidence>
<dbReference type="GeneID" id="43639862"/>
<name>A0A5N6SKI0_ASPPS</name>